<accession>A0A7W3W488</accession>
<dbReference type="Proteomes" id="UP000526734">
    <property type="component" value="Unassembled WGS sequence"/>
</dbReference>
<evidence type="ECO:0008006" key="3">
    <source>
        <dbReference type="Google" id="ProtNLM"/>
    </source>
</evidence>
<dbReference type="EMBL" id="JACGZW010000012">
    <property type="protein sequence ID" value="MBB1157967.1"/>
    <property type="molecule type" value="Genomic_DNA"/>
</dbReference>
<keyword evidence="2" id="KW-1185">Reference proteome</keyword>
<dbReference type="AlphaFoldDB" id="A0A7W3W488"/>
<comment type="caution">
    <text evidence="1">The sequence shown here is derived from an EMBL/GenBank/DDBJ whole genome shotgun (WGS) entry which is preliminary data.</text>
</comment>
<sequence length="135" mass="15174">MYVVHGWFELEESPAEPAWGEEKLDELVEDVRARIAGTDFGTSEVMLKVFNGIYVLRVDGAPNHRGTEIPEVIAFLEYVARLLPGSYGLLYERDAEAEDAPGQNGFRVRVMARGELSLRLDPFLSPIQPVIEDRP</sequence>
<name>A0A7W3W488_9PSEU</name>
<evidence type="ECO:0000313" key="1">
    <source>
        <dbReference type="EMBL" id="MBB1157967.1"/>
    </source>
</evidence>
<organism evidence="1 2">
    <name type="scientific">Amycolatopsis dendrobii</name>
    <dbReference type="NCBI Taxonomy" id="2760662"/>
    <lineage>
        <taxon>Bacteria</taxon>
        <taxon>Bacillati</taxon>
        <taxon>Actinomycetota</taxon>
        <taxon>Actinomycetes</taxon>
        <taxon>Pseudonocardiales</taxon>
        <taxon>Pseudonocardiaceae</taxon>
        <taxon>Amycolatopsis</taxon>
    </lineage>
</organism>
<dbReference type="Pfam" id="PF15585">
    <property type="entry name" value="Imm7"/>
    <property type="match status" value="1"/>
</dbReference>
<evidence type="ECO:0000313" key="2">
    <source>
        <dbReference type="Proteomes" id="UP000526734"/>
    </source>
</evidence>
<proteinExistence type="predicted"/>
<dbReference type="RefSeq" id="WP_182894748.1">
    <property type="nucleotide sequence ID" value="NZ_JACGZW010000012.1"/>
</dbReference>
<dbReference type="InterPro" id="IPR028965">
    <property type="entry name" value="Imm7"/>
</dbReference>
<reference evidence="1 2" key="1">
    <citation type="submission" date="2020-08" db="EMBL/GenBank/DDBJ databases">
        <title>Amycolatopsis sp. nov. DR6-1 isolated from Dendrobium heterocarpum.</title>
        <authorList>
            <person name="Tedsree N."/>
            <person name="Kuncharoen N."/>
            <person name="Likhitwitayawuid K."/>
            <person name="Tanasupawat S."/>
        </authorList>
    </citation>
    <scope>NUCLEOTIDE SEQUENCE [LARGE SCALE GENOMIC DNA]</scope>
    <source>
        <strain evidence="1 2">DR6-1</strain>
    </source>
</reference>
<gene>
    <name evidence="1" type="ORF">H4281_32885</name>
</gene>
<protein>
    <recommendedName>
        <fullName evidence="3">Immunity protein 7</fullName>
    </recommendedName>
</protein>